<accession>A0A4R0XG51</accession>
<sequence>MNYADQAAQDLVHIRAMILRLEHLPHEKDTGAASSVTSPDYWRARIEALSTVGLPPALEVQARALLARLDAISAASLSSTLHDTHQTSKDKERRPLGRRLR</sequence>
<dbReference type="AlphaFoldDB" id="A0A4R0XG51"/>
<name>A0A4R0XG51_9BURK</name>
<gene>
    <name evidence="2" type="ORF">BZM27_36620</name>
</gene>
<dbReference type="Proteomes" id="UP000294200">
    <property type="component" value="Unassembled WGS sequence"/>
</dbReference>
<proteinExistence type="predicted"/>
<evidence type="ECO:0000313" key="2">
    <source>
        <dbReference type="EMBL" id="TCG05061.1"/>
    </source>
</evidence>
<keyword evidence="3" id="KW-1185">Reference proteome</keyword>
<dbReference type="EMBL" id="MWML01000199">
    <property type="protein sequence ID" value="TCG05061.1"/>
    <property type="molecule type" value="Genomic_DNA"/>
</dbReference>
<evidence type="ECO:0000313" key="3">
    <source>
        <dbReference type="Proteomes" id="UP000294200"/>
    </source>
</evidence>
<comment type="caution">
    <text evidence="2">The sequence shown here is derived from an EMBL/GenBank/DDBJ whole genome shotgun (WGS) entry which is preliminary data.</text>
</comment>
<organism evidence="2 3">
    <name type="scientific">Paraburkholderia steynii</name>
    <dbReference type="NCBI Taxonomy" id="1245441"/>
    <lineage>
        <taxon>Bacteria</taxon>
        <taxon>Pseudomonadati</taxon>
        <taxon>Pseudomonadota</taxon>
        <taxon>Betaproteobacteria</taxon>
        <taxon>Burkholderiales</taxon>
        <taxon>Burkholderiaceae</taxon>
        <taxon>Paraburkholderia</taxon>
    </lineage>
</organism>
<feature type="region of interest" description="Disordered" evidence="1">
    <location>
        <begin position="78"/>
        <end position="101"/>
    </location>
</feature>
<protein>
    <submittedName>
        <fullName evidence="2">Uncharacterized protein</fullName>
    </submittedName>
</protein>
<feature type="compositionally biased region" description="Basic and acidic residues" evidence="1">
    <location>
        <begin position="82"/>
        <end position="95"/>
    </location>
</feature>
<evidence type="ECO:0000256" key="1">
    <source>
        <dbReference type="SAM" id="MobiDB-lite"/>
    </source>
</evidence>
<reference evidence="2 3" key="1">
    <citation type="submission" date="2017-02" db="EMBL/GenBank/DDBJ databases">
        <title>Paraburkholderia sophoroidis sp. nov. and Paraburkholderia steynii sp. nov. rhizobial symbionts of the fynbos legume Hypocalyptus sophoroides.</title>
        <authorList>
            <person name="Steenkamp E.T."/>
            <person name="Beukes C.W."/>
            <person name="Van Zyl E."/>
            <person name="Avontuur J."/>
            <person name="Chan W.Y."/>
            <person name="Hassen A."/>
            <person name="Palmer M."/>
            <person name="Mthombeni L."/>
            <person name="Phalane F."/>
            <person name="Sereme K."/>
            <person name="Venter S.N."/>
        </authorList>
    </citation>
    <scope>NUCLEOTIDE SEQUENCE [LARGE SCALE GENOMIC DNA]</scope>
    <source>
        <strain evidence="2 3">HC1.1ba</strain>
    </source>
</reference>